<protein>
    <recommendedName>
        <fullName evidence="2">Peptide N-acetyl-beta-D-glucosaminyl asparaginase amidase A N-terminal domain-containing protein</fullName>
    </recommendedName>
</protein>
<evidence type="ECO:0000313" key="3">
    <source>
        <dbReference type="EMBL" id="KAH6837364.1"/>
    </source>
</evidence>
<sequence length="601" mass="66294">MHPSLLLLSLLLLLPLSAASPPSPLHQLRLSTTALHGRHSAAAQPQEQIEVGRPLPFDSLTPSCTLPLLSHSFGNTINLPPTPANYSAPRNCTWTNAVLHFSAASNGTQYDRIAAVWLSGVELLRTSTPEPTPDGIFWSFRKDVTRYSSLLRRSNLNLSVMLENIVDEIYTGIYHVNITLLFYNNGTNTCTSCCCSRKLKKQNRPLSLIALNASLELDENPADLIIPVSAGGEEGFWFRINSESDAVYQGIQIPPNTYRAVIEVYVSAHGDDEFWYTNPPDFYIESNGLDTKRGHGAYREVLVKLDDNVVGSVLPFPVIFTGGINPLFWNPIVAIGAFNLPSYEIELTPFLGMLLDGKVHYFGLGVADAIPFWLVNANLHLWLDDGAEKVLAGPIKYSDPNNCVERESSFAKLDGKFETEGERKSEFSGWVFSSAGNFTTHVTTKLEFENEINYKSNGTNLKVEHEVNVKKTIEISTPSGGTVNSFSVETKYPLKLKSTTVIGAGPENYLCSIELEHSFKEEKKIGNLKSKLENKQECSGWMFVHDHDVLSGSGTTSQTYTVKDSQGCYTRKISAEGGAVGTDTENFLCARPVSDDSFLET</sequence>
<reference evidence="3 4" key="1">
    <citation type="journal article" date="2021" name="Nat. Commun.">
        <title>Incipient diploidization of the medicinal plant Perilla within 10,000 years.</title>
        <authorList>
            <person name="Zhang Y."/>
            <person name="Shen Q."/>
            <person name="Leng L."/>
            <person name="Zhang D."/>
            <person name="Chen S."/>
            <person name="Shi Y."/>
            <person name="Ning Z."/>
            <person name="Chen S."/>
        </authorList>
    </citation>
    <scope>NUCLEOTIDE SEQUENCE [LARGE SCALE GENOMIC DNA]</scope>
    <source>
        <strain evidence="4">cv. PC099</strain>
    </source>
</reference>
<feature type="signal peptide" evidence="1">
    <location>
        <begin position="1"/>
        <end position="19"/>
    </location>
</feature>
<dbReference type="InterPro" id="IPR056948">
    <property type="entry name" value="PNGaseA_N"/>
</dbReference>
<dbReference type="Pfam" id="PF12222">
    <property type="entry name" value="PNGaseA"/>
    <property type="match status" value="1"/>
</dbReference>
<gene>
    <name evidence="3" type="ORF">C2S53_010766</name>
</gene>
<dbReference type="AlphaFoldDB" id="A0AAD4JQ56"/>
<dbReference type="Proteomes" id="UP001190926">
    <property type="component" value="Unassembled WGS sequence"/>
</dbReference>
<proteinExistence type="predicted"/>
<evidence type="ECO:0000313" key="4">
    <source>
        <dbReference type="Proteomes" id="UP001190926"/>
    </source>
</evidence>
<dbReference type="PANTHER" id="PTHR31104">
    <property type="entry name" value="PEPTIDE-N4-(N-ACETYL-BETA-GLUCOSAMINYL)ASPARAGINE AMIDASE A PROTEIN"/>
    <property type="match status" value="1"/>
</dbReference>
<organism evidence="3 4">
    <name type="scientific">Perilla frutescens var. hirtella</name>
    <name type="common">Perilla citriodora</name>
    <name type="synonym">Perilla setoyensis</name>
    <dbReference type="NCBI Taxonomy" id="608512"/>
    <lineage>
        <taxon>Eukaryota</taxon>
        <taxon>Viridiplantae</taxon>
        <taxon>Streptophyta</taxon>
        <taxon>Embryophyta</taxon>
        <taxon>Tracheophyta</taxon>
        <taxon>Spermatophyta</taxon>
        <taxon>Magnoliopsida</taxon>
        <taxon>eudicotyledons</taxon>
        <taxon>Gunneridae</taxon>
        <taxon>Pentapetalae</taxon>
        <taxon>asterids</taxon>
        <taxon>lamiids</taxon>
        <taxon>Lamiales</taxon>
        <taxon>Lamiaceae</taxon>
        <taxon>Nepetoideae</taxon>
        <taxon>Elsholtzieae</taxon>
        <taxon>Perilla</taxon>
    </lineage>
</organism>
<dbReference type="EMBL" id="SDAM02000018">
    <property type="protein sequence ID" value="KAH6837364.1"/>
    <property type="molecule type" value="Genomic_DNA"/>
</dbReference>
<keyword evidence="4" id="KW-1185">Reference proteome</keyword>
<name>A0AAD4JQ56_PERFH</name>
<evidence type="ECO:0000259" key="2">
    <source>
        <dbReference type="Pfam" id="PF12222"/>
    </source>
</evidence>
<dbReference type="InterPro" id="IPR021102">
    <property type="entry name" value="PNGase_A"/>
</dbReference>
<accession>A0AAD4JQ56</accession>
<comment type="caution">
    <text evidence="3">The sequence shown here is derived from an EMBL/GenBank/DDBJ whole genome shotgun (WGS) entry which is preliminary data.</text>
</comment>
<feature type="chain" id="PRO_5042170771" description="Peptide N-acetyl-beta-D-glucosaminyl asparaginase amidase A N-terminal domain-containing protein" evidence="1">
    <location>
        <begin position="20"/>
        <end position="601"/>
    </location>
</feature>
<evidence type="ECO:0000256" key="1">
    <source>
        <dbReference type="SAM" id="SignalP"/>
    </source>
</evidence>
<keyword evidence="1" id="KW-0732">Signal</keyword>
<feature type="domain" description="Peptide N-acetyl-beta-D-glucosaminyl asparaginase amidase A N-terminal" evidence="2">
    <location>
        <begin position="61"/>
        <end position="392"/>
    </location>
</feature>